<name>A0A0F9INM5_9ZZZZ</name>
<proteinExistence type="predicted"/>
<gene>
    <name evidence="1" type="ORF">LCGC14_1556910</name>
</gene>
<accession>A0A0F9INM5</accession>
<organism evidence="1">
    <name type="scientific">marine sediment metagenome</name>
    <dbReference type="NCBI Taxonomy" id="412755"/>
    <lineage>
        <taxon>unclassified sequences</taxon>
        <taxon>metagenomes</taxon>
        <taxon>ecological metagenomes</taxon>
    </lineage>
</organism>
<comment type="caution">
    <text evidence="1">The sequence shown here is derived from an EMBL/GenBank/DDBJ whole genome shotgun (WGS) entry which is preliminary data.</text>
</comment>
<protein>
    <submittedName>
        <fullName evidence="1">Uncharacterized protein</fullName>
    </submittedName>
</protein>
<feature type="non-terminal residue" evidence="1">
    <location>
        <position position="78"/>
    </location>
</feature>
<dbReference type="AlphaFoldDB" id="A0A0F9INM5"/>
<evidence type="ECO:0000313" key="1">
    <source>
        <dbReference type="EMBL" id="KKM49393.1"/>
    </source>
</evidence>
<sequence>MDGDEDEGGDEFHGGPFLDDLEALVFVGGAAAGASPEVAVDGHDEGDEAVDAFARFAAVGFDGADVVGVVALELDGVD</sequence>
<reference evidence="1" key="1">
    <citation type="journal article" date="2015" name="Nature">
        <title>Complex archaea that bridge the gap between prokaryotes and eukaryotes.</title>
        <authorList>
            <person name="Spang A."/>
            <person name="Saw J.H."/>
            <person name="Jorgensen S.L."/>
            <person name="Zaremba-Niedzwiedzka K."/>
            <person name="Martijn J."/>
            <person name="Lind A.E."/>
            <person name="van Eijk R."/>
            <person name="Schleper C."/>
            <person name="Guy L."/>
            <person name="Ettema T.J."/>
        </authorList>
    </citation>
    <scope>NUCLEOTIDE SEQUENCE</scope>
</reference>
<dbReference type="EMBL" id="LAZR01011980">
    <property type="protein sequence ID" value="KKM49393.1"/>
    <property type="molecule type" value="Genomic_DNA"/>
</dbReference>